<gene>
    <name evidence="2" type="ORF">C7M84_018265</name>
</gene>
<dbReference type="Proteomes" id="UP000283509">
    <property type="component" value="Unassembled WGS sequence"/>
</dbReference>
<dbReference type="InterPro" id="IPR043502">
    <property type="entry name" value="DNA/RNA_pol_sf"/>
</dbReference>
<dbReference type="EMBL" id="QCYY01000337">
    <property type="protein sequence ID" value="ROT85278.1"/>
    <property type="molecule type" value="Genomic_DNA"/>
</dbReference>
<reference evidence="2 3" key="2">
    <citation type="submission" date="2019-01" db="EMBL/GenBank/DDBJ databases">
        <title>The decoding of complex shrimp genome reveals the adaptation for benthos swimmer, frequently molting mechanism and breeding impact on genome.</title>
        <authorList>
            <person name="Sun Y."/>
            <person name="Gao Y."/>
            <person name="Yu Y."/>
        </authorList>
    </citation>
    <scope>NUCLEOTIDE SEQUENCE [LARGE SCALE GENOMIC DNA]</scope>
    <source>
        <tissue evidence="2">Muscle</tissue>
    </source>
</reference>
<feature type="compositionally biased region" description="Basic residues" evidence="1">
    <location>
        <begin position="145"/>
        <end position="157"/>
    </location>
</feature>
<evidence type="ECO:0000313" key="2">
    <source>
        <dbReference type="EMBL" id="ROT85278.1"/>
    </source>
</evidence>
<evidence type="ECO:0000313" key="3">
    <source>
        <dbReference type="Proteomes" id="UP000283509"/>
    </source>
</evidence>
<dbReference type="OrthoDB" id="6379141at2759"/>
<dbReference type="PANTHER" id="PTHR24559">
    <property type="entry name" value="TRANSPOSON TY3-I GAG-POL POLYPROTEIN"/>
    <property type="match status" value="1"/>
</dbReference>
<accession>A0A423U989</accession>
<dbReference type="SUPFAM" id="SSF56672">
    <property type="entry name" value="DNA/RNA polymerases"/>
    <property type="match status" value="1"/>
</dbReference>
<organism evidence="2 3">
    <name type="scientific">Penaeus vannamei</name>
    <name type="common">Whiteleg shrimp</name>
    <name type="synonym">Litopenaeus vannamei</name>
    <dbReference type="NCBI Taxonomy" id="6689"/>
    <lineage>
        <taxon>Eukaryota</taxon>
        <taxon>Metazoa</taxon>
        <taxon>Ecdysozoa</taxon>
        <taxon>Arthropoda</taxon>
        <taxon>Crustacea</taxon>
        <taxon>Multicrustacea</taxon>
        <taxon>Malacostraca</taxon>
        <taxon>Eumalacostraca</taxon>
        <taxon>Eucarida</taxon>
        <taxon>Decapoda</taxon>
        <taxon>Dendrobranchiata</taxon>
        <taxon>Penaeoidea</taxon>
        <taxon>Penaeidae</taxon>
        <taxon>Penaeus</taxon>
    </lineage>
</organism>
<sequence length="450" mass="50555">MSLKTTPKSQNDPRTKADYVLEAIPEQLFPRVAAWLDNQDQNQDVEYENLKSYLLQEFTLSVSARAQKLLSLPHIPLGDTTAHAAWNEMQALATLPDLDPTTNKPRRVDLMRELWLQRLPPLASRKPDTTYSASAEDVPDINAANKRRPNSQVRHYKPGSASSQPSHGFCYYHYRFGAGAHKCLPGCQWPKKRVMGPPLPAKVATQNPRRGNVNALDNSASGFLLRTPYLVANSSWIQAHSVLCSQPQQKTKLVPGHDHQMPMEAPSQSAGRSFTWDFIIADVKTPLLGADFLGHHGLLVDVANRSNHQYTEICTVRADTPYDSLCKEYPDVFRPELRQQPGQPAKHGIFHYIKTTGPPVHSKFRLLSPEKLQAAKQAYSEMERMGICQKASSPWASPLHLVRKPEGTWRPCGDYRRLNLITEPDHYPLPNMADLTSNLHGAKVFSKLDP</sequence>
<feature type="region of interest" description="Disordered" evidence="1">
    <location>
        <begin position="140"/>
        <end position="164"/>
    </location>
</feature>
<comment type="caution">
    <text evidence="2">The sequence shown here is derived from an EMBL/GenBank/DDBJ whole genome shotgun (WGS) entry which is preliminary data.</text>
</comment>
<evidence type="ECO:0000256" key="1">
    <source>
        <dbReference type="SAM" id="MobiDB-lite"/>
    </source>
</evidence>
<dbReference type="STRING" id="6689.A0A423U989"/>
<dbReference type="AlphaFoldDB" id="A0A423U989"/>
<proteinExistence type="predicted"/>
<name>A0A423U989_PENVA</name>
<dbReference type="InterPro" id="IPR053134">
    <property type="entry name" value="RNA-dir_DNA_polymerase"/>
</dbReference>
<dbReference type="Gene3D" id="3.10.10.10">
    <property type="entry name" value="HIV Type 1 Reverse Transcriptase, subunit A, domain 1"/>
    <property type="match status" value="1"/>
</dbReference>
<reference evidence="2 3" key="1">
    <citation type="submission" date="2018-04" db="EMBL/GenBank/DDBJ databases">
        <authorList>
            <person name="Zhang X."/>
            <person name="Yuan J."/>
            <person name="Li F."/>
            <person name="Xiang J."/>
        </authorList>
    </citation>
    <scope>NUCLEOTIDE SEQUENCE [LARGE SCALE GENOMIC DNA]</scope>
    <source>
        <tissue evidence="2">Muscle</tissue>
    </source>
</reference>
<protein>
    <submittedName>
        <fullName evidence="2">Transposon Ty3-I Gag-Pol polyprotein</fullName>
    </submittedName>
</protein>
<dbReference type="GO" id="GO:0071897">
    <property type="term" value="P:DNA biosynthetic process"/>
    <property type="evidence" value="ECO:0007669"/>
    <property type="project" value="UniProtKB-ARBA"/>
</dbReference>
<dbReference type="PANTHER" id="PTHR24559:SF444">
    <property type="entry name" value="REVERSE TRANSCRIPTASE DOMAIN-CONTAINING PROTEIN"/>
    <property type="match status" value="1"/>
</dbReference>
<keyword evidence="3" id="KW-1185">Reference proteome</keyword>